<dbReference type="Proteomes" id="UP001157186">
    <property type="component" value="Unassembled WGS sequence"/>
</dbReference>
<dbReference type="RefSeq" id="WP_284244947.1">
    <property type="nucleotide sequence ID" value="NZ_BSST01000001.1"/>
</dbReference>
<evidence type="ECO:0000313" key="1">
    <source>
        <dbReference type="EMBL" id="GLX79057.1"/>
    </source>
</evidence>
<dbReference type="Pfam" id="PF20043">
    <property type="entry name" value="DUF6445"/>
    <property type="match status" value="1"/>
</dbReference>
<dbReference type="InterPro" id="IPR045617">
    <property type="entry name" value="DUF6445"/>
</dbReference>
<gene>
    <name evidence="1" type="ORF">tinsulaeT_23970</name>
</gene>
<accession>A0ABQ6GUN3</accession>
<name>A0ABQ6GUN3_9GAMM</name>
<organism evidence="1 2">
    <name type="scientific">Thalassotalea insulae</name>
    <dbReference type="NCBI Taxonomy" id="2056778"/>
    <lineage>
        <taxon>Bacteria</taxon>
        <taxon>Pseudomonadati</taxon>
        <taxon>Pseudomonadota</taxon>
        <taxon>Gammaproteobacteria</taxon>
        <taxon>Alteromonadales</taxon>
        <taxon>Colwelliaceae</taxon>
        <taxon>Thalassotalea</taxon>
    </lineage>
</organism>
<sequence length="237" mass="26648">MLTVSFSKELTSSIHHIGNEATPLFVFEQFVDKPQQLRQLAANEAQDFIAQPSDYYPGIRRNAPQAYHALLGKQLLPLLKQYPPFSRATQIDVTLSAFSIATTKPAQLKPIQMLPHFDTPADNQFALVHYLCEHRHGGTSFYRHKASGFERINAERDHSYRLTLKQQAMAAKLHQRPGYIRGSTSLFEQFYTVSAQMNRAILYPSNVLHSGDIQPHIGLSAAPDAGRLTISSFITVK</sequence>
<keyword evidence="2" id="KW-1185">Reference proteome</keyword>
<evidence type="ECO:0000313" key="2">
    <source>
        <dbReference type="Proteomes" id="UP001157186"/>
    </source>
</evidence>
<protein>
    <submittedName>
        <fullName evidence="1">Uncharacterized protein</fullName>
    </submittedName>
</protein>
<proteinExistence type="predicted"/>
<reference evidence="1 2" key="1">
    <citation type="submission" date="2023-03" db="EMBL/GenBank/DDBJ databases">
        <title>Draft genome sequence of Thalassotalea insulae KCTC 62186T.</title>
        <authorList>
            <person name="Sawabe T."/>
        </authorList>
    </citation>
    <scope>NUCLEOTIDE SEQUENCE [LARGE SCALE GENOMIC DNA]</scope>
    <source>
        <strain evidence="1 2">KCTC 62186</strain>
    </source>
</reference>
<dbReference type="EMBL" id="BSST01000001">
    <property type="protein sequence ID" value="GLX79057.1"/>
    <property type="molecule type" value="Genomic_DNA"/>
</dbReference>
<comment type="caution">
    <text evidence="1">The sequence shown here is derived from an EMBL/GenBank/DDBJ whole genome shotgun (WGS) entry which is preliminary data.</text>
</comment>